<dbReference type="InterPro" id="IPR029226">
    <property type="entry name" value="Ecp2-like"/>
</dbReference>
<dbReference type="Pfam" id="PF14856">
    <property type="entry name" value="Hce2"/>
    <property type="match status" value="1"/>
</dbReference>
<dbReference type="Proteomes" id="UP001390339">
    <property type="component" value="Unassembled WGS sequence"/>
</dbReference>
<proteinExistence type="predicted"/>
<evidence type="ECO:0000313" key="4">
    <source>
        <dbReference type="Proteomes" id="UP001390339"/>
    </source>
</evidence>
<organism evidence="3 4">
    <name type="scientific">Apiospora arundinis</name>
    <dbReference type="NCBI Taxonomy" id="335852"/>
    <lineage>
        <taxon>Eukaryota</taxon>
        <taxon>Fungi</taxon>
        <taxon>Dikarya</taxon>
        <taxon>Ascomycota</taxon>
        <taxon>Pezizomycotina</taxon>
        <taxon>Sordariomycetes</taxon>
        <taxon>Xylariomycetidae</taxon>
        <taxon>Amphisphaeriales</taxon>
        <taxon>Apiosporaceae</taxon>
        <taxon>Apiospora</taxon>
    </lineage>
</organism>
<keyword evidence="4" id="KW-1185">Reference proteome</keyword>
<reference evidence="3 4" key="1">
    <citation type="journal article" date="2024" name="IMA Fungus">
        <title>Apiospora arundinis, a panoply of carbohydrate-active enzymes and secondary metabolites.</title>
        <authorList>
            <person name="Sorensen T."/>
            <person name="Petersen C."/>
            <person name="Muurmann A.T."/>
            <person name="Christiansen J.V."/>
            <person name="Brundto M.L."/>
            <person name="Overgaard C.K."/>
            <person name="Boysen A.T."/>
            <person name="Wollenberg R.D."/>
            <person name="Larsen T.O."/>
            <person name="Sorensen J.L."/>
            <person name="Nielsen K.L."/>
            <person name="Sondergaard T.E."/>
        </authorList>
    </citation>
    <scope>NUCLEOTIDE SEQUENCE [LARGE SCALE GENOMIC DNA]</scope>
    <source>
        <strain evidence="3 4">AAU 773</strain>
    </source>
</reference>
<feature type="domain" description="Ecp2 effector protein-like" evidence="2">
    <location>
        <begin position="98"/>
        <end position="182"/>
    </location>
</feature>
<feature type="chain" id="PRO_5047403898" description="Ecp2 effector protein-like domain-containing protein" evidence="1">
    <location>
        <begin position="20"/>
        <end position="198"/>
    </location>
</feature>
<dbReference type="EMBL" id="JAPCWZ010000004">
    <property type="protein sequence ID" value="KAK8868020.1"/>
    <property type="molecule type" value="Genomic_DNA"/>
</dbReference>
<evidence type="ECO:0000313" key="3">
    <source>
        <dbReference type="EMBL" id="KAK8868020.1"/>
    </source>
</evidence>
<gene>
    <name evidence="3" type="ORF">PGQ11_006598</name>
</gene>
<protein>
    <recommendedName>
        <fullName evidence="2">Ecp2 effector protein-like domain-containing protein</fullName>
    </recommendedName>
</protein>
<feature type="signal peptide" evidence="1">
    <location>
        <begin position="1"/>
        <end position="19"/>
    </location>
</feature>
<sequence length="198" mass="21132">MQFIINSVVAFAMAATVLGAALPARAGFTSHEVTKSDGTKDVLYLRSDFVLAEGENAMAGRNPPPPSSVPFTDTPGQPVANCPIEMSIESTNADLVPGPATVADCQALMAAMDKKNGYWSATNWNAMYTLAQVGTCKFSALRWDMKPDELKVGNLDVWAYLQEAITNHVTNNQIQVFGNGPCGGSNDPVIRFDIGSSQ</sequence>
<evidence type="ECO:0000256" key="1">
    <source>
        <dbReference type="SAM" id="SignalP"/>
    </source>
</evidence>
<comment type="caution">
    <text evidence="3">The sequence shown here is derived from an EMBL/GenBank/DDBJ whole genome shotgun (WGS) entry which is preliminary data.</text>
</comment>
<accession>A0ABR2ITP9</accession>
<keyword evidence="1" id="KW-0732">Signal</keyword>
<evidence type="ECO:0000259" key="2">
    <source>
        <dbReference type="Pfam" id="PF14856"/>
    </source>
</evidence>
<name>A0ABR2ITP9_9PEZI</name>